<dbReference type="Proteomes" id="UP000499080">
    <property type="component" value="Unassembled WGS sequence"/>
</dbReference>
<protein>
    <submittedName>
        <fullName evidence="2">Uncharacterized protein</fullName>
    </submittedName>
</protein>
<evidence type="ECO:0000256" key="1">
    <source>
        <dbReference type="SAM" id="MobiDB-lite"/>
    </source>
</evidence>
<dbReference type="OrthoDB" id="10328298at2759"/>
<proteinExistence type="predicted"/>
<comment type="caution">
    <text evidence="2">The sequence shown here is derived from an EMBL/GenBank/DDBJ whole genome shotgun (WGS) entry which is preliminary data.</text>
</comment>
<feature type="compositionally biased region" description="Polar residues" evidence="1">
    <location>
        <begin position="97"/>
        <end position="106"/>
    </location>
</feature>
<dbReference type="AlphaFoldDB" id="A0A4Y2X960"/>
<feature type="region of interest" description="Disordered" evidence="1">
    <location>
        <begin position="66"/>
        <end position="106"/>
    </location>
</feature>
<keyword evidence="3" id="KW-1185">Reference proteome</keyword>
<name>A0A4Y2X960_ARAVE</name>
<gene>
    <name evidence="2" type="ORF">AVEN_212144_1</name>
</gene>
<evidence type="ECO:0000313" key="3">
    <source>
        <dbReference type="Proteomes" id="UP000499080"/>
    </source>
</evidence>
<evidence type="ECO:0000313" key="2">
    <source>
        <dbReference type="EMBL" id="GBO44707.1"/>
    </source>
</evidence>
<organism evidence="2 3">
    <name type="scientific">Araneus ventricosus</name>
    <name type="common">Orbweaver spider</name>
    <name type="synonym">Epeira ventricosa</name>
    <dbReference type="NCBI Taxonomy" id="182803"/>
    <lineage>
        <taxon>Eukaryota</taxon>
        <taxon>Metazoa</taxon>
        <taxon>Ecdysozoa</taxon>
        <taxon>Arthropoda</taxon>
        <taxon>Chelicerata</taxon>
        <taxon>Arachnida</taxon>
        <taxon>Araneae</taxon>
        <taxon>Araneomorphae</taxon>
        <taxon>Entelegynae</taxon>
        <taxon>Araneoidea</taxon>
        <taxon>Araneidae</taxon>
        <taxon>Araneus</taxon>
    </lineage>
</organism>
<sequence>MSCKFSELILVSTFYKYVKIGLLHFKASFIRFTLISFFNSKPILGDNVPNLSTEAIFITDAAGDGGNRVPQSAERSLGGKVVSPEPGFPFPHRYGLSATSDSFSLT</sequence>
<dbReference type="EMBL" id="BGPR01071537">
    <property type="protein sequence ID" value="GBO44707.1"/>
    <property type="molecule type" value="Genomic_DNA"/>
</dbReference>
<reference evidence="2 3" key="1">
    <citation type="journal article" date="2019" name="Sci. Rep.">
        <title>Orb-weaving spider Araneus ventricosus genome elucidates the spidroin gene catalogue.</title>
        <authorList>
            <person name="Kono N."/>
            <person name="Nakamura H."/>
            <person name="Ohtoshi R."/>
            <person name="Moran D.A.P."/>
            <person name="Shinohara A."/>
            <person name="Yoshida Y."/>
            <person name="Fujiwara M."/>
            <person name="Mori M."/>
            <person name="Tomita M."/>
            <person name="Arakawa K."/>
        </authorList>
    </citation>
    <scope>NUCLEOTIDE SEQUENCE [LARGE SCALE GENOMIC DNA]</scope>
</reference>
<accession>A0A4Y2X960</accession>